<keyword evidence="1" id="KW-1133">Transmembrane helix</keyword>
<name>A0A553QB03_9TELE</name>
<keyword evidence="1" id="KW-0472">Membrane</keyword>
<reference evidence="3 4" key="1">
    <citation type="journal article" date="2019" name="Sci. Data">
        <title>Hybrid genome assembly and annotation of Danionella translucida.</title>
        <authorList>
            <person name="Kadobianskyi M."/>
            <person name="Schulze L."/>
            <person name="Schuelke M."/>
            <person name="Judkewitz B."/>
        </authorList>
    </citation>
    <scope>NUCLEOTIDE SEQUENCE [LARGE SCALE GENOMIC DNA]</scope>
    <source>
        <strain evidence="3 4">Bolton</strain>
    </source>
</reference>
<proteinExistence type="predicted"/>
<accession>A0A553QB03</accession>
<dbReference type="PROSITE" id="PS50024">
    <property type="entry name" value="SEA"/>
    <property type="match status" value="1"/>
</dbReference>
<dbReference type="OrthoDB" id="10055367at2759"/>
<dbReference type="Proteomes" id="UP000316079">
    <property type="component" value="Unassembled WGS sequence"/>
</dbReference>
<dbReference type="InterPro" id="IPR000082">
    <property type="entry name" value="SEA_dom"/>
</dbReference>
<dbReference type="AlphaFoldDB" id="A0A553QB03"/>
<sequence length="79" mass="8939">MSGAIATIIVIIANQLLHLLFLVYYRAEVNFTNSFKYVPELEDIYSAEFIEISSAVVDTLESEYNRIPGQQTVNVVLIK</sequence>
<organism evidence="3 4">
    <name type="scientific">Danionella cerebrum</name>
    <dbReference type="NCBI Taxonomy" id="2873325"/>
    <lineage>
        <taxon>Eukaryota</taxon>
        <taxon>Metazoa</taxon>
        <taxon>Chordata</taxon>
        <taxon>Craniata</taxon>
        <taxon>Vertebrata</taxon>
        <taxon>Euteleostomi</taxon>
        <taxon>Actinopterygii</taxon>
        <taxon>Neopterygii</taxon>
        <taxon>Teleostei</taxon>
        <taxon>Ostariophysi</taxon>
        <taxon>Cypriniformes</taxon>
        <taxon>Danionidae</taxon>
        <taxon>Danioninae</taxon>
        <taxon>Danionella</taxon>
    </lineage>
</organism>
<gene>
    <name evidence="3" type="ORF">DNTS_009175</name>
</gene>
<evidence type="ECO:0000259" key="2">
    <source>
        <dbReference type="PROSITE" id="PS50024"/>
    </source>
</evidence>
<feature type="domain" description="SEA" evidence="2">
    <location>
        <begin position="21"/>
        <end position="79"/>
    </location>
</feature>
<evidence type="ECO:0000313" key="4">
    <source>
        <dbReference type="Proteomes" id="UP000316079"/>
    </source>
</evidence>
<dbReference type="STRING" id="623744.A0A553QB03"/>
<evidence type="ECO:0000313" key="3">
    <source>
        <dbReference type="EMBL" id="TRY87109.1"/>
    </source>
</evidence>
<feature type="transmembrane region" description="Helical" evidence="1">
    <location>
        <begin position="6"/>
        <end position="25"/>
    </location>
</feature>
<comment type="caution">
    <text evidence="3">The sequence shown here is derived from an EMBL/GenBank/DDBJ whole genome shotgun (WGS) entry which is preliminary data.</text>
</comment>
<dbReference type="EMBL" id="SRMA01026163">
    <property type="protein sequence ID" value="TRY87109.1"/>
    <property type="molecule type" value="Genomic_DNA"/>
</dbReference>
<evidence type="ECO:0000256" key="1">
    <source>
        <dbReference type="SAM" id="Phobius"/>
    </source>
</evidence>
<protein>
    <recommendedName>
        <fullName evidence="2">SEA domain-containing protein</fullName>
    </recommendedName>
</protein>
<keyword evidence="1" id="KW-0812">Transmembrane</keyword>
<keyword evidence="4" id="KW-1185">Reference proteome</keyword>